<comment type="caution">
    <text evidence="2">The sequence shown here is derived from an EMBL/GenBank/DDBJ whole genome shotgun (WGS) entry which is preliminary data.</text>
</comment>
<feature type="domain" description="Peptidase S9 prolyl oligopeptidase catalytic" evidence="1">
    <location>
        <begin position="134"/>
        <end position="281"/>
    </location>
</feature>
<reference evidence="2 3" key="1">
    <citation type="submission" date="2024-02" db="EMBL/GenBank/DDBJ databases">
        <authorList>
            <person name="Chen Y."/>
            <person name="Shah S."/>
            <person name="Dougan E. K."/>
            <person name="Thang M."/>
            <person name="Chan C."/>
        </authorList>
    </citation>
    <scope>NUCLEOTIDE SEQUENCE [LARGE SCALE GENOMIC DNA]</scope>
</reference>
<evidence type="ECO:0000313" key="2">
    <source>
        <dbReference type="EMBL" id="CAK9001558.1"/>
    </source>
</evidence>
<dbReference type="Pfam" id="PF00326">
    <property type="entry name" value="Peptidase_S9"/>
    <property type="match status" value="1"/>
</dbReference>
<dbReference type="InterPro" id="IPR052920">
    <property type="entry name" value="DNA-binding_regulatory"/>
</dbReference>
<dbReference type="InterPro" id="IPR001375">
    <property type="entry name" value="Peptidase_S9_cat"/>
</dbReference>
<organism evidence="2 3">
    <name type="scientific">Durusdinium trenchii</name>
    <dbReference type="NCBI Taxonomy" id="1381693"/>
    <lineage>
        <taxon>Eukaryota</taxon>
        <taxon>Sar</taxon>
        <taxon>Alveolata</taxon>
        <taxon>Dinophyceae</taxon>
        <taxon>Suessiales</taxon>
        <taxon>Symbiodiniaceae</taxon>
        <taxon>Durusdinium</taxon>
    </lineage>
</organism>
<dbReference type="EMBL" id="CAXAMM010003891">
    <property type="protein sequence ID" value="CAK9001558.1"/>
    <property type="molecule type" value="Genomic_DNA"/>
</dbReference>
<accession>A0ABP0IGU3</accession>
<dbReference type="InterPro" id="IPR029058">
    <property type="entry name" value="AB_hydrolase_fold"/>
</dbReference>
<dbReference type="PANTHER" id="PTHR43358">
    <property type="entry name" value="ALPHA/BETA-HYDROLASE"/>
    <property type="match status" value="1"/>
</dbReference>
<dbReference type="Gene3D" id="3.40.50.1820">
    <property type="entry name" value="alpha/beta hydrolase"/>
    <property type="match status" value="1"/>
</dbReference>
<evidence type="ECO:0000313" key="3">
    <source>
        <dbReference type="Proteomes" id="UP001642464"/>
    </source>
</evidence>
<gene>
    <name evidence="2" type="ORF">SCF082_LOCUS6976</name>
</gene>
<protein>
    <submittedName>
        <fullName evidence="2">Uncharacterized protein YqkD</fullName>
    </submittedName>
</protein>
<dbReference type="PANTHER" id="PTHR43358:SF4">
    <property type="entry name" value="ALPHA_BETA HYDROLASE FOLD-1 DOMAIN-CONTAINING PROTEIN"/>
    <property type="match status" value="1"/>
</dbReference>
<dbReference type="SUPFAM" id="SSF53474">
    <property type="entry name" value="alpha/beta-Hydrolases"/>
    <property type="match status" value="1"/>
</dbReference>
<keyword evidence="3" id="KW-1185">Reference proteome</keyword>
<dbReference type="Proteomes" id="UP001642464">
    <property type="component" value="Unassembled WGS sequence"/>
</dbReference>
<evidence type="ECO:0000259" key="1">
    <source>
        <dbReference type="Pfam" id="PF00326"/>
    </source>
</evidence>
<name>A0ABP0IGU3_9DINO</name>
<sequence>MMRYYGLHPLVTDKQPIIQEAQHFFAAATGDGEVPSLTQRMVEDMGDLAHVVSLDPHTQFSCILMRIYRAQILVLILTWELRVLLYMCESQLADLPRNRQVDYVGAGILWFAPSLNLKRGMSGGEHVSLGFFERDDLAAVIQNLRERRGYTRVGVWGRSMGATTAVLHSARDPSLAGVVADSPFSDLWKLMQEIVNNKLRLPSAMFRPVFEGIRLAIQQQASFDICEVSPLKHLESCFLPIFLMHGEADAFVQPHHSELLRNGWQGEATRVTMPNTEHNDHREEKFLARAALFMVRALRWESFLDTMALEALTKGLLPTTTNISNVQSKMNGSATLAAAQHFEQLALSSEIRKMAMSRDVSERQHGLVLAAAELSGAYKGAEKLDLSSTGTLRMTLPASFKGTVCRSPMIS</sequence>
<proteinExistence type="predicted"/>